<feature type="compositionally biased region" description="Polar residues" evidence="1">
    <location>
        <begin position="47"/>
        <end position="62"/>
    </location>
</feature>
<feature type="compositionally biased region" description="Low complexity" evidence="1">
    <location>
        <begin position="1"/>
        <end position="20"/>
    </location>
</feature>
<dbReference type="AlphaFoldDB" id="A0A182LZD0"/>
<dbReference type="EMBL" id="AXCM01003862">
    <property type="status" value="NOT_ANNOTATED_CDS"/>
    <property type="molecule type" value="Genomic_DNA"/>
</dbReference>
<sequence>MAHHQYQPQQQQQQQFQYQPISDYPTLDYGHPIISAIEPYWPQYQYSESQTTQNDSLSNSRTRNNRHYSRYEQYQQHGTRNTYATSLTGLLSLVACTVSFSSDASAGHINS</sequence>
<accession>A0A182LZD0</accession>
<name>A0A182LZD0_9DIPT</name>
<protein>
    <submittedName>
        <fullName evidence="2">Uncharacterized protein</fullName>
    </submittedName>
</protein>
<evidence type="ECO:0000256" key="1">
    <source>
        <dbReference type="SAM" id="MobiDB-lite"/>
    </source>
</evidence>
<feature type="region of interest" description="Disordered" evidence="1">
    <location>
        <begin position="47"/>
        <end position="66"/>
    </location>
</feature>
<organism evidence="2 3">
    <name type="scientific">Anopheles culicifacies</name>
    <dbReference type="NCBI Taxonomy" id="139723"/>
    <lineage>
        <taxon>Eukaryota</taxon>
        <taxon>Metazoa</taxon>
        <taxon>Ecdysozoa</taxon>
        <taxon>Arthropoda</taxon>
        <taxon>Hexapoda</taxon>
        <taxon>Insecta</taxon>
        <taxon>Pterygota</taxon>
        <taxon>Neoptera</taxon>
        <taxon>Endopterygota</taxon>
        <taxon>Diptera</taxon>
        <taxon>Nematocera</taxon>
        <taxon>Culicoidea</taxon>
        <taxon>Culicidae</taxon>
        <taxon>Anophelinae</taxon>
        <taxon>Anopheles</taxon>
        <taxon>culicifacies species complex</taxon>
    </lineage>
</organism>
<feature type="region of interest" description="Disordered" evidence="1">
    <location>
        <begin position="1"/>
        <end position="23"/>
    </location>
</feature>
<proteinExistence type="predicted"/>
<evidence type="ECO:0000313" key="3">
    <source>
        <dbReference type="Proteomes" id="UP000075883"/>
    </source>
</evidence>
<keyword evidence="3" id="KW-1185">Reference proteome</keyword>
<dbReference type="Proteomes" id="UP000075883">
    <property type="component" value="Unassembled WGS sequence"/>
</dbReference>
<evidence type="ECO:0000313" key="2">
    <source>
        <dbReference type="EnsemblMetazoa" id="ACUA005619-PA"/>
    </source>
</evidence>
<reference evidence="3" key="1">
    <citation type="submission" date="2013-09" db="EMBL/GenBank/DDBJ databases">
        <title>The Genome Sequence of Anopheles culicifacies species A.</title>
        <authorList>
            <consortium name="The Broad Institute Genomics Platform"/>
            <person name="Neafsey D.E."/>
            <person name="Besansky N."/>
            <person name="Howell P."/>
            <person name="Walton C."/>
            <person name="Young S.K."/>
            <person name="Zeng Q."/>
            <person name="Gargeya S."/>
            <person name="Fitzgerald M."/>
            <person name="Haas B."/>
            <person name="Abouelleil A."/>
            <person name="Allen A.W."/>
            <person name="Alvarado L."/>
            <person name="Arachchi H.M."/>
            <person name="Berlin A.M."/>
            <person name="Chapman S.B."/>
            <person name="Gainer-Dewar J."/>
            <person name="Goldberg J."/>
            <person name="Griggs A."/>
            <person name="Gujja S."/>
            <person name="Hansen M."/>
            <person name="Howarth C."/>
            <person name="Imamovic A."/>
            <person name="Ireland A."/>
            <person name="Larimer J."/>
            <person name="McCowan C."/>
            <person name="Murphy C."/>
            <person name="Pearson M."/>
            <person name="Poon T.W."/>
            <person name="Priest M."/>
            <person name="Roberts A."/>
            <person name="Saif S."/>
            <person name="Shea T."/>
            <person name="Sisk P."/>
            <person name="Sykes S."/>
            <person name="Wortman J."/>
            <person name="Nusbaum C."/>
            <person name="Birren B."/>
        </authorList>
    </citation>
    <scope>NUCLEOTIDE SEQUENCE [LARGE SCALE GENOMIC DNA]</scope>
    <source>
        <strain evidence="3">A-37</strain>
    </source>
</reference>
<dbReference type="VEuPathDB" id="VectorBase:ACUA005619"/>
<reference evidence="2" key="2">
    <citation type="submission" date="2020-05" db="UniProtKB">
        <authorList>
            <consortium name="EnsemblMetazoa"/>
        </authorList>
    </citation>
    <scope>IDENTIFICATION</scope>
    <source>
        <strain evidence="2">A-37</strain>
    </source>
</reference>
<dbReference type="EnsemblMetazoa" id="ACUA005619-RA">
    <property type="protein sequence ID" value="ACUA005619-PA"/>
    <property type="gene ID" value="ACUA005619"/>
</dbReference>